<protein>
    <submittedName>
        <fullName evidence="2">Uncharacterized protein</fullName>
    </submittedName>
</protein>
<feature type="region of interest" description="Disordered" evidence="1">
    <location>
        <begin position="15"/>
        <end position="119"/>
    </location>
</feature>
<dbReference type="EMBL" id="GEBQ01028197">
    <property type="protein sequence ID" value="JAT11780.1"/>
    <property type="molecule type" value="Transcribed_RNA"/>
</dbReference>
<proteinExistence type="predicted"/>
<organism evidence="2">
    <name type="scientific">Graphocephala atropunctata</name>
    <dbReference type="NCBI Taxonomy" id="36148"/>
    <lineage>
        <taxon>Eukaryota</taxon>
        <taxon>Metazoa</taxon>
        <taxon>Ecdysozoa</taxon>
        <taxon>Arthropoda</taxon>
        <taxon>Hexapoda</taxon>
        <taxon>Insecta</taxon>
        <taxon>Pterygota</taxon>
        <taxon>Neoptera</taxon>
        <taxon>Paraneoptera</taxon>
        <taxon>Hemiptera</taxon>
        <taxon>Auchenorrhyncha</taxon>
        <taxon>Membracoidea</taxon>
        <taxon>Cicadellidae</taxon>
        <taxon>Cicadellinae</taxon>
        <taxon>Cicadellini</taxon>
        <taxon>Graphocephala</taxon>
    </lineage>
</organism>
<evidence type="ECO:0000256" key="1">
    <source>
        <dbReference type="SAM" id="MobiDB-lite"/>
    </source>
</evidence>
<feature type="compositionally biased region" description="Low complexity" evidence="1">
    <location>
        <begin position="52"/>
        <end position="70"/>
    </location>
</feature>
<accession>A0A1B6KK13</accession>
<feature type="compositionally biased region" description="Basic residues" evidence="1">
    <location>
        <begin position="80"/>
        <end position="90"/>
    </location>
</feature>
<reference evidence="2" key="1">
    <citation type="submission" date="2015-11" db="EMBL/GenBank/DDBJ databases">
        <title>De novo transcriptome assembly of four potential Pierce s Disease insect vectors from Arizona vineyards.</title>
        <authorList>
            <person name="Tassone E.E."/>
        </authorList>
    </citation>
    <scope>NUCLEOTIDE SEQUENCE</scope>
</reference>
<sequence length="149" mass="15799">MAFNNSFRSWVNSLMGASEPSQEEEAAGTSSEAFPAAGMPAPESDPGHPTGSSPSSMTSVISSSSKASIDSSKEPSSKRSFLRRSFKKGKMSNVVRNSGVEPRMGIVPPLSSLPPGQETDEKLARVLEKFNSIDLTEDLPPVPDGKVDK</sequence>
<dbReference type="AlphaFoldDB" id="A0A1B6KK13"/>
<gene>
    <name evidence="2" type="ORF">g.52779</name>
</gene>
<name>A0A1B6KK13_9HEMI</name>
<evidence type="ECO:0000313" key="2">
    <source>
        <dbReference type="EMBL" id="JAT11780.1"/>
    </source>
</evidence>